<evidence type="ECO:0000256" key="3">
    <source>
        <dbReference type="ARBA" id="ARBA00022927"/>
    </source>
</evidence>
<keyword evidence="7" id="KW-1185">Reference proteome</keyword>
<dbReference type="Pfam" id="PF25758">
    <property type="entry name" value="TPR_IPO11"/>
    <property type="match status" value="1"/>
</dbReference>
<reference evidence="8" key="1">
    <citation type="submission" date="2016-06" db="UniProtKB">
        <authorList>
            <consortium name="WormBaseParasite"/>
        </authorList>
    </citation>
    <scope>IDENTIFICATION</scope>
</reference>
<feature type="region of interest" description="Disordered" evidence="4">
    <location>
        <begin position="479"/>
        <end position="513"/>
    </location>
</feature>
<dbReference type="GO" id="GO:0005635">
    <property type="term" value="C:nuclear envelope"/>
    <property type="evidence" value="ECO:0007669"/>
    <property type="project" value="TreeGrafter"/>
</dbReference>
<evidence type="ECO:0000256" key="2">
    <source>
        <dbReference type="ARBA" id="ARBA00022490"/>
    </source>
</evidence>
<feature type="compositionally biased region" description="Acidic residues" evidence="4">
    <location>
        <begin position="484"/>
        <end position="513"/>
    </location>
</feature>
<dbReference type="InterPro" id="IPR058669">
    <property type="entry name" value="TPR_IPO7/11-like"/>
</dbReference>
<gene>
    <name evidence="6" type="ORF">ECPE_LOCUS11941</name>
</gene>
<dbReference type="WBParaSite" id="ECPE_0001197601-mRNA-1">
    <property type="protein sequence ID" value="ECPE_0001197601-mRNA-1"/>
    <property type="gene ID" value="ECPE_0001197601"/>
</dbReference>
<comment type="subcellular location">
    <subcellularLocation>
        <location evidence="1">Cytoplasm</location>
    </subcellularLocation>
</comment>
<dbReference type="PANTHER" id="PTHR10997">
    <property type="entry name" value="IMPORTIN-7, 8, 11"/>
    <property type="match status" value="1"/>
</dbReference>
<dbReference type="Gene3D" id="1.25.10.10">
    <property type="entry name" value="Leucine-rich Repeat Variant"/>
    <property type="match status" value="1"/>
</dbReference>
<evidence type="ECO:0000313" key="6">
    <source>
        <dbReference type="EMBL" id="VDP89150.1"/>
    </source>
</evidence>
<dbReference type="EMBL" id="UZAN01051823">
    <property type="protein sequence ID" value="VDP89150.1"/>
    <property type="molecule type" value="Genomic_DNA"/>
</dbReference>
<organism evidence="8">
    <name type="scientific">Echinostoma caproni</name>
    <dbReference type="NCBI Taxonomy" id="27848"/>
    <lineage>
        <taxon>Eukaryota</taxon>
        <taxon>Metazoa</taxon>
        <taxon>Spiralia</taxon>
        <taxon>Lophotrochozoa</taxon>
        <taxon>Platyhelminthes</taxon>
        <taxon>Trematoda</taxon>
        <taxon>Digenea</taxon>
        <taxon>Plagiorchiida</taxon>
        <taxon>Echinostomata</taxon>
        <taxon>Echinostomatoidea</taxon>
        <taxon>Echinostomatidae</taxon>
        <taxon>Echinostoma</taxon>
    </lineage>
</organism>
<dbReference type="GO" id="GO:0006606">
    <property type="term" value="P:protein import into nucleus"/>
    <property type="evidence" value="ECO:0007669"/>
    <property type="project" value="TreeGrafter"/>
</dbReference>
<accession>A0A183AYA6</accession>
<evidence type="ECO:0000256" key="1">
    <source>
        <dbReference type="ARBA" id="ARBA00004496"/>
    </source>
</evidence>
<name>A0A183AYA6_9TREM</name>
<evidence type="ECO:0000259" key="5">
    <source>
        <dbReference type="Pfam" id="PF25758"/>
    </source>
</evidence>
<dbReference type="InterPro" id="IPR016024">
    <property type="entry name" value="ARM-type_fold"/>
</dbReference>
<dbReference type="Proteomes" id="UP000272942">
    <property type="component" value="Unassembled WGS sequence"/>
</dbReference>
<reference evidence="6 7" key="2">
    <citation type="submission" date="2018-11" db="EMBL/GenBank/DDBJ databases">
        <authorList>
            <consortium name="Pathogen Informatics"/>
        </authorList>
    </citation>
    <scope>NUCLEOTIDE SEQUENCE [LARGE SCALE GENOMIC DNA]</scope>
    <source>
        <strain evidence="6 7">Egypt</strain>
    </source>
</reference>
<dbReference type="InterPro" id="IPR011989">
    <property type="entry name" value="ARM-like"/>
</dbReference>
<keyword evidence="2" id="KW-0963">Cytoplasm</keyword>
<keyword evidence="3" id="KW-0653">Protein transport</keyword>
<proteinExistence type="predicted"/>
<evidence type="ECO:0000313" key="8">
    <source>
        <dbReference type="WBParaSite" id="ECPE_0001197601-mRNA-1"/>
    </source>
</evidence>
<keyword evidence="3" id="KW-0813">Transport</keyword>
<feature type="domain" description="Importin-7/11-like TPR repeats" evidence="5">
    <location>
        <begin position="249"/>
        <end position="502"/>
    </location>
</feature>
<dbReference type="AlphaFoldDB" id="A0A183AYA6"/>
<dbReference type="SUPFAM" id="SSF48371">
    <property type="entry name" value="ARM repeat"/>
    <property type="match status" value="1"/>
</dbReference>
<protein>
    <submittedName>
        <fullName evidence="8">Importin N-terminal domain-containing protein</fullName>
    </submittedName>
</protein>
<evidence type="ECO:0000313" key="7">
    <source>
        <dbReference type="Proteomes" id="UP000272942"/>
    </source>
</evidence>
<sequence length="656" mass="74890">MREFLPLLQSAMSNLINDKSEESRLLQVLILKIFFAYIHLHFPLDVMDKENQLEPFLLNHVIPTLHAPEGYRRARACWLVGKLADATFNDPNVFAQLVDEVRKSIFNDPELPVRAFAALCLAELLRSQEEELLNLLRETEFDDLNQVIERLMISFEKELAPIAVELTQNMCMTFMQLIQSVENGVSEETNERGDYEDIAEYRSVVATSVLDNIESMLRIAEEHEGLIAELEPIVAQQIQTIFERELSIFYEEALSLLFSLTTTKISPLMWQLFDQLYVVFQKDSSDCFSEMMPCLHNYMTVDRNAFISDPKHVEVIAAMCSQVLQSEQDETVQMYAAKLLEVLLLDYRGQINQYAPKFIELALTRLTQSIVASELRVMCLQVVVAGILYSPGDVLTMMTEHQWPGTTVPILAEFLKLWISDVDVFLGLHDRRLYVLGLCLLLSLPAAQRSSVVEAFGKDYMPTLLVLFGGLKRAYAAKAQNQAESDDSDEEESEEEDLEEKALGSDEDEVDEEGASYLEMLEGEVGASSGVTTDFNCISLFTMRAIFSFLQGEDDDDDEDDDDENEDEETALEAFETEMDKSECDMDEYVTFYRVMTELERSDPNWYSQLIGHLTEPQQKELKEVVDTAVKCIQQKGMWLFFLFHLFGSSHTTLIS</sequence>
<evidence type="ECO:0000256" key="4">
    <source>
        <dbReference type="SAM" id="MobiDB-lite"/>
    </source>
</evidence>
<dbReference type="GO" id="GO:0005829">
    <property type="term" value="C:cytosol"/>
    <property type="evidence" value="ECO:0007669"/>
    <property type="project" value="TreeGrafter"/>
</dbReference>
<dbReference type="PANTHER" id="PTHR10997:SF18">
    <property type="entry name" value="D-IMPORTIN 7_RANBP7"/>
    <property type="match status" value="1"/>
</dbReference>
<dbReference type="OrthoDB" id="760868at2759"/>